<reference evidence="2" key="1">
    <citation type="submission" date="2021-02" db="EMBL/GenBank/DDBJ databases">
        <authorList>
            <person name="Nowell W R."/>
        </authorList>
    </citation>
    <scope>NUCLEOTIDE SEQUENCE</scope>
</reference>
<dbReference type="Proteomes" id="UP000663852">
    <property type="component" value="Unassembled WGS sequence"/>
</dbReference>
<dbReference type="AlphaFoldDB" id="A0A815VS13"/>
<feature type="domain" description="DUF4371" evidence="1">
    <location>
        <begin position="9"/>
        <end position="156"/>
    </location>
</feature>
<dbReference type="PANTHER" id="PTHR45749:SF21">
    <property type="entry name" value="DUF4371 DOMAIN-CONTAINING PROTEIN"/>
    <property type="match status" value="1"/>
</dbReference>
<comment type="caution">
    <text evidence="2">The sequence shown here is derived from an EMBL/GenBank/DDBJ whole genome shotgun (WGS) entry which is preliminary data.</text>
</comment>
<dbReference type="EMBL" id="CAJNOJ010000960">
    <property type="protein sequence ID" value="CAF1535845.1"/>
    <property type="molecule type" value="Genomic_DNA"/>
</dbReference>
<accession>A0A815VS13</accession>
<name>A0A815VS13_ADIRI</name>
<dbReference type="Pfam" id="PF14291">
    <property type="entry name" value="DUF4371"/>
    <property type="match status" value="1"/>
</dbReference>
<sequence length="162" mass="18448">MTRVNSTYIHCGSEEKNYIRITRSLNRGNFLEILKWAAQTDPIVQSIFQDSTSNATYLSHDIQNEIIHIMSSQIREDIAFMLTNCNYALMADECRDISDRQQLSIVIRFVRGVNDRKIDALSVVKECFLGSVALDEFDAETLANKIVDFLKSLNISLDSCIC</sequence>
<evidence type="ECO:0000313" key="3">
    <source>
        <dbReference type="Proteomes" id="UP000663852"/>
    </source>
</evidence>
<evidence type="ECO:0000313" key="2">
    <source>
        <dbReference type="EMBL" id="CAF1535845.1"/>
    </source>
</evidence>
<gene>
    <name evidence="2" type="ORF">EDS130_LOCUS44938</name>
</gene>
<protein>
    <recommendedName>
        <fullName evidence="1">DUF4371 domain-containing protein</fullName>
    </recommendedName>
</protein>
<proteinExistence type="predicted"/>
<evidence type="ECO:0000259" key="1">
    <source>
        <dbReference type="Pfam" id="PF14291"/>
    </source>
</evidence>
<dbReference type="PANTHER" id="PTHR45749">
    <property type="match status" value="1"/>
</dbReference>
<dbReference type="OrthoDB" id="10059613at2759"/>
<organism evidence="2 3">
    <name type="scientific">Adineta ricciae</name>
    <name type="common">Rotifer</name>
    <dbReference type="NCBI Taxonomy" id="249248"/>
    <lineage>
        <taxon>Eukaryota</taxon>
        <taxon>Metazoa</taxon>
        <taxon>Spiralia</taxon>
        <taxon>Gnathifera</taxon>
        <taxon>Rotifera</taxon>
        <taxon>Eurotatoria</taxon>
        <taxon>Bdelloidea</taxon>
        <taxon>Adinetida</taxon>
        <taxon>Adinetidae</taxon>
        <taxon>Adineta</taxon>
    </lineage>
</organism>
<dbReference type="InterPro" id="IPR025398">
    <property type="entry name" value="DUF4371"/>
</dbReference>